<accession>A0A4R0IPU6</accession>
<sequence length="75" mass="8356">MSRWRIRLSTSCGDWPGRTCIGGTPSGSAVCSRMRTRAPPVRSRSGCARRSRWAPISTSVRRPRATRTRSRPPVT</sequence>
<gene>
    <name evidence="2" type="ORF">E0H92_23940</name>
</gene>
<name>A0A4R0IPU6_9ACTN</name>
<reference evidence="2 3" key="1">
    <citation type="submission" date="2019-02" db="EMBL/GenBank/DDBJ databases">
        <title>Kribbella capetownensis sp. nov. and Kribbella speibonae sp. nov., isolated from soil.</title>
        <authorList>
            <person name="Curtis S.M."/>
            <person name="Norton I."/>
            <person name="Everest G.J."/>
            <person name="Meyers P.R."/>
        </authorList>
    </citation>
    <scope>NUCLEOTIDE SEQUENCE [LARGE SCALE GENOMIC DNA]</scope>
    <source>
        <strain evidence="2 3">YM55</strain>
    </source>
</reference>
<evidence type="ECO:0000313" key="2">
    <source>
        <dbReference type="EMBL" id="TCC35763.1"/>
    </source>
</evidence>
<dbReference type="AlphaFoldDB" id="A0A4R0IPU6"/>
<evidence type="ECO:0000256" key="1">
    <source>
        <dbReference type="SAM" id="MobiDB-lite"/>
    </source>
</evidence>
<dbReference type="Proteomes" id="UP000294225">
    <property type="component" value="Unassembled WGS sequence"/>
</dbReference>
<evidence type="ECO:0000313" key="3">
    <source>
        <dbReference type="Proteomes" id="UP000294225"/>
    </source>
</evidence>
<feature type="region of interest" description="Disordered" evidence="1">
    <location>
        <begin position="26"/>
        <end position="75"/>
    </location>
</feature>
<feature type="compositionally biased region" description="Basic residues" evidence="1">
    <location>
        <begin position="61"/>
        <end position="75"/>
    </location>
</feature>
<protein>
    <submittedName>
        <fullName evidence="2">Uncharacterized protein</fullName>
    </submittedName>
</protein>
<comment type="caution">
    <text evidence="2">The sequence shown here is derived from an EMBL/GenBank/DDBJ whole genome shotgun (WGS) entry which is preliminary data.</text>
</comment>
<proteinExistence type="predicted"/>
<organism evidence="2 3">
    <name type="scientific">Kribbella speibonae</name>
    <dbReference type="NCBI Taxonomy" id="1572660"/>
    <lineage>
        <taxon>Bacteria</taxon>
        <taxon>Bacillati</taxon>
        <taxon>Actinomycetota</taxon>
        <taxon>Actinomycetes</taxon>
        <taxon>Propionibacteriales</taxon>
        <taxon>Kribbellaceae</taxon>
        <taxon>Kribbella</taxon>
    </lineage>
</organism>
<dbReference type="EMBL" id="SJKC01000003">
    <property type="protein sequence ID" value="TCC35763.1"/>
    <property type="molecule type" value="Genomic_DNA"/>
</dbReference>